<comment type="function">
    <text evidence="12">The main replicative DNA helicase, it participates in initiation and elongation during chromosome replication. Travels ahead of the DNA replisome, separating dsDNA into templates for DNA synthesis. A processive ATP-dependent 5'-3' DNA helicase it has DNA-dependent ATPase activity.</text>
</comment>
<dbReference type="GO" id="GO:0005524">
    <property type="term" value="F:ATP binding"/>
    <property type="evidence" value="ECO:0007669"/>
    <property type="project" value="UniProtKB-UniRule"/>
</dbReference>
<keyword evidence="4 12" id="KW-0547">Nucleotide-binding</keyword>
<dbReference type="RefSeq" id="WP_249328125.1">
    <property type="nucleotide sequence ID" value="NZ_CP060635.1"/>
</dbReference>
<proteinExistence type="inferred from homology"/>
<dbReference type="Proteomes" id="UP000515860">
    <property type="component" value="Chromosome"/>
</dbReference>
<evidence type="ECO:0000256" key="11">
    <source>
        <dbReference type="NCBIfam" id="TIGR00665"/>
    </source>
</evidence>
<dbReference type="FunFam" id="1.10.860.10:FF:000001">
    <property type="entry name" value="Replicative DNA helicase"/>
    <property type="match status" value="1"/>
</dbReference>
<dbReference type="InterPro" id="IPR036185">
    <property type="entry name" value="DNA_heli_DnaB-like_N_sf"/>
</dbReference>
<evidence type="ECO:0000259" key="13">
    <source>
        <dbReference type="PROSITE" id="PS51199"/>
    </source>
</evidence>
<protein>
    <recommendedName>
        <fullName evidence="11 12">Replicative DNA helicase</fullName>
        <ecNumber evidence="11 12">5.6.2.3</ecNumber>
    </recommendedName>
</protein>
<gene>
    <name evidence="14" type="primary">dnaB</name>
    <name evidence="14" type="ORF">H9Q79_09135</name>
</gene>
<dbReference type="GO" id="GO:0005829">
    <property type="term" value="C:cytosol"/>
    <property type="evidence" value="ECO:0007669"/>
    <property type="project" value="TreeGrafter"/>
</dbReference>
<dbReference type="CDD" id="cd00984">
    <property type="entry name" value="DnaB_C"/>
    <property type="match status" value="1"/>
</dbReference>
<name>A0A7G9G8J8_9FIRM</name>
<dbReference type="Gene3D" id="3.40.50.300">
    <property type="entry name" value="P-loop containing nucleotide triphosphate hydrolases"/>
    <property type="match status" value="1"/>
</dbReference>
<evidence type="ECO:0000256" key="2">
    <source>
        <dbReference type="ARBA" id="ARBA00022515"/>
    </source>
</evidence>
<evidence type="ECO:0000256" key="5">
    <source>
        <dbReference type="ARBA" id="ARBA00022801"/>
    </source>
</evidence>
<reference evidence="14 15" key="1">
    <citation type="submission" date="2020-08" db="EMBL/GenBank/DDBJ databases">
        <authorList>
            <person name="Liu C."/>
            <person name="Sun Q."/>
        </authorList>
    </citation>
    <scope>NUCLEOTIDE SEQUENCE [LARGE SCALE GENOMIC DNA]</scope>
    <source>
        <strain evidence="14 15">NSJ-29</strain>
    </source>
</reference>
<feature type="domain" description="SF4 helicase" evidence="13">
    <location>
        <begin position="179"/>
        <end position="445"/>
    </location>
</feature>
<comment type="catalytic activity">
    <reaction evidence="10 12">
        <text>ATP + H2O = ADP + phosphate + H(+)</text>
        <dbReference type="Rhea" id="RHEA:13065"/>
        <dbReference type="ChEBI" id="CHEBI:15377"/>
        <dbReference type="ChEBI" id="CHEBI:15378"/>
        <dbReference type="ChEBI" id="CHEBI:30616"/>
        <dbReference type="ChEBI" id="CHEBI:43474"/>
        <dbReference type="ChEBI" id="CHEBI:456216"/>
        <dbReference type="EC" id="5.6.2.3"/>
    </reaction>
</comment>
<keyword evidence="6 12" id="KW-0347">Helicase</keyword>
<comment type="similarity">
    <text evidence="1 12">Belongs to the helicase family. DnaB subfamily.</text>
</comment>
<dbReference type="Pfam" id="PF00772">
    <property type="entry name" value="DnaB"/>
    <property type="match status" value="1"/>
</dbReference>
<dbReference type="SUPFAM" id="SSF48024">
    <property type="entry name" value="N-terminal domain of DnaB helicase"/>
    <property type="match status" value="1"/>
</dbReference>
<evidence type="ECO:0000256" key="7">
    <source>
        <dbReference type="ARBA" id="ARBA00022840"/>
    </source>
</evidence>
<keyword evidence="3 12" id="KW-0235">DNA replication</keyword>
<dbReference type="KEGG" id="whj:H9Q79_09135"/>
<dbReference type="PROSITE" id="PS51199">
    <property type="entry name" value="SF4_HELICASE"/>
    <property type="match status" value="1"/>
</dbReference>
<dbReference type="Pfam" id="PF03796">
    <property type="entry name" value="DnaB_C"/>
    <property type="match status" value="1"/>
</dbReference>
<dbReference type="InterPro" id="IPR016136">
    <property type="entry name" value="DNA_helicase_N/primase_C"/>
</dbReference>
<evidence type="ECO:0000256" key="1">
    <source>
        <dbReference type="ARBA" id="ARBA00008428"/>
    </source>
</evidence>
<dbReference type="GO" id="GO:1990077">
    <property type="term" value="C:primosome complex"/>
    <property type="evidence" value="ECO:0007669"/>
    <property type="project" value="UniProtKB-UniRule"/>
</dbReference>
<keyword evidence="2 12" id="KW-0639">Primosome</keyword>
<evidence type="ECO:0000256" key="9">
    <source>
        <dbReference type="ARBA" id="ARBA00023235"/>
    </source>
</evidence>
<keyword evidence="9" id="KW-0413">Isomerase</keyword>
<dbReference type="GO" id="GO:0042802">
    <property type="term" value="F:identical protein binding"/>
    <property type="evidence" value="ECO:0007669"/>
    <property type="project" value="UniProtKB-ARBA"/>
</dbReference>
<dbReference type="NCBIfam" id="TIGR00665">
    <property type="entry name" value="DnaB"/>
    <property type="match status" value="1"/>
</dbReference>
<dbReference type="GO" id="GO:0043139">
    <property type="term" value="F:5'-3' DNA helicase activity"/>
    <property type="evidence" value="ECO:0007669"/>
    <property type="project" value="UniProtKB-EC"/>
</dbReference>
<evidence type="ECO:0000313" key="14">
    <source>
        <dbReference type="EMBL" id="QNM07130.1"/>
    </source>
</evidence>
<dbReference type="GO" id="GO:0016787">
    <property type="term" value="F:hydrolase activity"/>
    <property type="evidence" value="ECO:0007669"/>
    <property type="project" value="UniProtKB-KW"/>
</dbReference>
<dbReference type="EC" id="5.6.2.3" evidence="11 12"/>
<keyword evidence="15" id="KW-1185">Reference proteome</keyword>
<sequence>MEEALIKRILPHSVEAEQSVIGSMLMGREAIMTASEILTSEDFYQHQYGIIFDAMVELFNEGKAVDVVTLQNRLKEKDVPPEIAGMEFVRDLLNAVPTSANVKYYATIVSEKAILRRLIRLSEEIENTCYLNKEPVEEILDSSEKKMFQLFQQRDSGDMVPIRQVVMDTLENIEKASKTTGSVTGLATGFIDLDYKTSGFQNSDLILVAARPSMGKTAFVLNIAEYMAFKQNRAVAIFSLEMSKQQLMNRLFAMDSRVNSQSLRTGNLKDEDWSKLIESAGLIGDSRLIIDDTPGITVRELRSKCRKYKLEHGLDIIMIDYLQLMSGGGKGNDSRQQEISDISRSLKALARELNVPVVALSQLSRAVESRTDHRPMLSDLRESGAIEQDADMVMFIYRDDYYNKDSDMKGVAEIIIAKQRNGPIGTVNLVWLPDYTKFMNLEQGNRK</sequence>
<evidence type="ECO:0000256" key="10">
    <source>
        <dbReference type="ARBA" id="ARBA00048954"/>
    </source>
</evidence>
<evidence type="ECO:0000256" key="4">
    <source>
        <dbReference type="ARBA" id="ARBA00022741"/>
    </source>
</evidence>
<evidence type="ECO:0000313" key="15">
    <source>
        <dbReference type="Proteomes" id="UP000515860"/>
    </source>
</evidence>
<dbReference type="GO" id="GO:0006269">
    <property type="term" value="P:DNA replication, synthesis of primer"/>
    <property type="evidence" value="ECO:0007669"/>
    <property type="project" value="UniProtKB-UniRule"/>
</dbReference>
<dbReference type="PANTHER" id="PTHR30153">
    <property type="entry name" value="REPLICATIVE DNA HELICASE DNAB"/>
    <property type="match status" value="1"/>
</dbReference>
<dbReference type="PANTHER" id="PTHR30153:SF2">
    <property type="entry name" value="REPLICATIVE DNA HELICASE"/>
    <property type="match status" value="1"/>
</dbReference>
<dbReference type="InterPro" id="IPR007692">
    <property type="entry name" value="DNA_helicase_DnaB"/>
</dbReference>
<keyword evidence="8 12" id="KW-0238">DNA-binding</keyword>
<dbReference type="SUPFAM" id="SSF52540">
    <property type="entry name" value="P-loop containing nucleoside triphosphate hydrolases"/>
    <property type="match status" value="1"/>
</dbReference>
<accession>A0A7G9G8J8</accession>
<evidence type="ECO:0000256" key="6">
    <source>
        <dbReference type="ARBA" id="ARBA00022806"/>
    </source>
</evidence>
<dbReference type="NCBIfam" id="NF004384">
    <property type="entry name" value="PRK05748.1"/>
    <property type="match status" value="1"/>
</dbReference>
<dbReference type="InterPro" id="IPR007693">
    <property type="entry name" value="DNA_helicase_DnaB-like_N"/>
</dbReference>
<dbReference type="GO" id="GO:0003677">
    <property type="term" value="F:DNA binding"/>
    <property type="evidence" value="ECO:0007669"/>
    <property type="project" value="UniProtKB-UniRule"/>
</dbReference>
<keyword evidence="5 12" id="KW-0378">Hydrolase</keyword>
<dbReference type="Gene3D" id="1.10.860.10">
    <property type="entry name" value="DNAb Helicase, Chain A"/>
    <property type="match status" value="1"/>
</dbReference>
<dbReference type="FunFam" id="3.40.50.300:FF:000076">
    <property type="entry name" value="Replicative DNA helicase"/>
    <property type="match status" value="1"/>
</dbReference>
<dbReference type="EMBL" id="CP060635">
    <property type="protein sequence ID" value="QNM07130.1"/>
    <property type="molecule type" value="Genomic_DNA"/>
</dbReference>
<evidence type="ECO:0000256" key="8">
    <source>
        <dbReference type="ARBA" id="ARBA00023125"/>
    </source>
</evidence>
<evidence type="ECO:0000256" key="3">
    <source>
        <dbReference type="ARBA" id="ARBA00022705"/>
    </source>
</evidence>
<dbReference type="InterPro" id="IPR007694">
    <property type="entry name" value="DNA_helicase_DnaB-like_C"/>
</dbReference>
<organism evidence="14 15">
    <name type="scientific">Wansuia hejianensis</name>
    <dbReference type="NCBI Taxonomy" id="2763667"/>
    <lineage>
        <taxon>Bacteria</taxon>
        <taxon>Bacillati</taxon>
        <taxon>Bacillota</taxon>
        <taxon>Clostridia</taxon>
        <taxon>Lachnospirales</taxon>
        <taxon>Lachnospiraceae</taxon>
        <taxon>Wansuia</taxon>
    </lineage>
</organism>
<dbReference type="AlphaFoldDB" id="A0A7G9G8J8"/>
<dbReference type="InterPro" id="IPR027417">
    <property type="entry name" value="P-loop_NTPase"/>
</dbReference>
<evidence type="ECO:0000256" key="12">
    <source>
        <dbReference type="RuleBase" id="RU362085"/>
    </source>
</evidence>
<keyword evidence="7 12" id="KW-0067">ATP-binding</keyword>